<reference evidence="2 3" key="1">
    <citation type="submission" date="2021-05" db="EMBL/GenBank/DDBJ databases">
        <title>A Polyphasic approach of four new species of the genus Ohtaekwangia: Ohtaekwangia histidinii sp. nov., Ohtaekwangia cretensis sp. nov., Ohtaekwangia indiensis sp. nov., Ohtaekwangia reichenbachii sp. nov. from diverse environment.</title>
        <authorList>
            <person name="Octaviana S."/>
        </authorList>
    </citation>
    <scope>NUCLEOTIDE SEQUENCE [LARGE SCALE GENOMIC DNA]</scope>
    <source>
        <strain evidence="2 3">PWU5</strain>
    </source>
</reference>
<accession>A0AAP2DXV7</accession>
<proteinExistence type="predicted"/>
<evidence type="ECO:0000256" key="1">
    <source>
        <dbReference type="SAM" id="SignalP"/>
    </source>
</evidence>
<dbReference type="RefSeq" id="WP_254084946.1">
    <property type="nucleotide sequence ID" value="NZ_JAHESE010000012.1"/>
</dbReference>
<evidence type="ECO:0008006" key="4">
    <source>
        <dbReference type="Google" id="ProtNLM"/>
    </source>
</evidence>
<organism evidence="2 3">
    <name type="scientific">Dawidia cretensis</name>
    <dbReference type="NCBI Taxonomy" id="2782350"/>
    <lineage>
        <taxon>Bacteria</taxon>
        <taxon>Pseudomonadati</taxon>
        <taxon>Bacteroidota</taxon>
        <taxon>Cytophagia</taxon>
        <taxon>Cytophagales</taxon>
        <taxon>Chryseotaleaceae</taxon>
        <taxon>Dawidia</taxon>
    </lineage>
</organism>
<dbReference type="Proteomes" id="UP001319080">
    <property type="component" value="Unassembled WGS sequence"/>
</dbReference>
<dbReference type="AlphaFoldDB" id="A0AAP2DXV7"/>
<keyword evidence="1" id="KW-0732">Signal</keyword>
<comment type="caution">
    <text evidence="2">The sequence shown here is derived from an EMBL/GenBank/DDBJ whole genome shotgun (WGS) entry which is preliminary data.</text>
</comment>
<evidence type="ECO:0000313" key="2">
    <source>
        <dbReference type="EMBL" id="MBT1709371.1"/>
    </source>
</evidence>
<dbReference type="PROSITE" id="PS51257">
    <property type="entry name" value="PROKAR_LIPOPROTEIN"/>
    <property type="match status" value="1"/>
</dbReference>
<name>A0AAP2DXV7_9BACT</name>
<feature type="signal peptide" evidence="1">
    <location>
        <begin position="1"/>
        <end position="25"/>
    </location>
</feature>
<keyword evidence="3" id="KW-1185">Reference proteome</keyword>
<dbReference type="EMBL" id="JAHESE010000012">
    <property type="protein sequence ID" value="MBT1709371.1"/>
    <property type="molecule type" value="Genomic_DNA"/>
</dbReference>
<gene>
    <name evidence="2" type="ORF">KK062_14105</name>
</gene>
<protein>
    <recommendedName>
        <fullName evidence="4">Lipoprotein</fullName>
    </recommendedName>
</protein>
<feature type="chain" id="PRO_5043011131" description="Lipoprotein" evidence="1">
    <location>
        <begin position="26"/>
        <end position="295"/>
    </location>
</feature>
<sequence>MKFKRLIFFCLSGALAVTLASCGGASDKNKNADEFTASEDSLKEQIEEVVYNIPSPSEIPYLLQTTGAEFNESLLNPRTKVDQYAARTDKAALNLGVYAADIGYLTSYDKTQEAIDYLGACKTLADNLGIIGSFDGDILKKFEANISNKDSLTHLLDKSIKKTEIFLKDDSRNKLSSLIVAGSFIEGLHISTGLIKTYPQNLLPTDQRIQVLTPLTRVVLEQKKSVSELLKMLQTVEQTEPVTTMVADLTSLEKAYAALNIEEKIKENRGDLILSDKNLVEITSIVEKLRKGVTE</sequence>
<evidence type="ECO:0000313" key="3">
    <source>
        <dbReference type="Proteomes" id="UP001319080"/>
    </source>
</evidence>